<dbReference type="EMBL" id="WTYM01000059">
    <property type="protein sequence ID" value="MXO61135.1"/>
    <property type="molecule type" value="Genomic_DNA"/>
</dbReference>
<dbReference type="AlphaFoldDB" id="A0A6I4SYK6"/>
<dbReference type="InterPro" id="IPR020846">
    <property type="entry name" value="MFS_dom"/>
</dbReference>
<evidence type="ECO:0000313" key="9">
    <source>
        <dbReference type="Proteomes" id="UP000433652"/>
    </source>
</evidence>
<feature type="transmembrane region" description="Helical" evidence="6">
    <location>
        <begin position="75"/>
        <end position="96"/>
    </location>
</feature>
<feature type="transmembrane region" description="Helical" evidence="6">
    <location>
        <begin position="383"/>
        <end position="405"/>
    </location>
</feature>
<evidence type="ECO:0000256" key="2">
    <source>
        <dbReference type="ARBA" id="ARBA00022448"/>
    </source>
</evidence>
<keyword evidence="3 6" id="KW-0812">Transmembrane</keyword>
<dbReference type="GO" id="GO:0022857">
    <property type="term" value="F:transmembrane transporter activity"/>
    <property type="evidence" value="ECO:0007669"/>
    <property type="project" value="InterPro"/>
</dbReference>
<feature type="transmembrane region" description="Helical" evidence="6">
    <location>
        <begin position="311"/>
        <end position="336"/>
    </location>
</feature>
<evidence type="ECO:0000256" key="5">
    <source>
        <dbReference type="ARBA" id="ARBA00023136"/>
    </source>
</evidence>
<dbReference type="Proteomes" id="UP000433652">
    <property type="component" value="Unassembled WGS sequence"/>
</dbReference>
<name>A0A6I4SYK6_9SPHN</name>
<feature type="transmembrane region" description="Helical" evidence="6">
    <location>
        <begin position="220"/>
        <end position="238"/>
    </location>
</feature>
<evidence type="ECO:0000256" key="4">
    <source>
        <dbReference type="ARBA" id="ARBA00022989"/>
    </source>
</evidence>
<dbReference type="CDD" id="cd17328">
    <property type="entry name" value="MFS_spinster_like"/>
    <property type="match status" value="1"/>
</dbReference>
<evidence type="ECO:0000256" key="3">
    <source>
        <dbReference type="ARBA" id="ARBA00022692"/>
    </source>
</evidence>
<feature type="transmembrane region" description="Helical" evidence="6">
    <location>
        <begin position="134"/>
        <end position="157"/>
    </location>
</feature>
<protein>
    <submittedName>
        <fullName evidence="8">MFS transporter</fullName>
    </submittedName>
</protein>
<organism evidence="8 9">
    <name type="scientific">Croceibacterium salegens</name>
    <dbReference type="NCBI Taxonomy" id="1737568"/>
    <lineage>
        <taxon>Bacteria</taxon>
        <taxon>Pseudomonadati</taxon>
        <taxon>Pseudomonadota</taxon>
        <taxon>Alphaproteobacteria</taxon>
        <taxon>Sphingomonadales</taxon>
        <taxon>Erythrobacteraceae</taxon>
        <taxon>Croceibacterium</taxon>
    </lineage>
</organism>
<dbReference type="InterPro" id="IPR044770">
    <property type="entry name" value="MFS_spinster-like"/>
</dbReference>
<evidence type="ECO:0000313" key="8">
    <source>
        <dbReference type="EMBL" id="MXO61135.1"/>
    </source>
</evidence>
<evidence type="ECO:0000256" key="1">
    <source>
        <dbReference type="ARBA" id="ARBA00004141"/>
    </source>
</evidence>
<dbReference type="GO" id="GO:0016020">
    <property type="term" value="C:membrane"/>
    <property type="evidence" value="ECO:0007669"/>
    <property type="project" value="UniProtKB-SubCell"/>
</dbReference>
<comment type="caution">
    <text evidence="8">The sequence shown here is derived from an EMBL/GenBank/DDBJ whole genome shotgun (WGS) entry which is preliminary data.</text>
</comment>
<dbReference type="SUPFAM" id="SSF103473">
    <property type="entry name" value="MFS general substrate transporter"/>
    <property type="match status" value="1"/>
</dbReference>
<dbReference type="Pfam" id="PF07690">
    <property type="entry name" value="MFS_1"/>
    <property type="match status" value="1"/>
</dbReference>
<dbReference type="PANTHER" id="PTHR23505:SF79">
    <property type="entry name" value="PROTEIN SPINSTER"/>
    <property type="match status" value="1"/>
</dbReference>
<gene>
    <name evidence="8" type="ORF">GRI89_16450</name>
</gene>
<feature type="transmembrane region" description="Helical" evidence="6">
    <location>
        <begin position="49"/>
        <end position="68"/>
    </location>
</feature>
<keyword evidence="5 6" id="KW-0472">Membrane</keyword>
<comment type="subcellular location">
    <subcellularLocation>
        <location evidence="1">Membrane</location>
        <topology evidence="1">Multi-pass membrane protein</topology>
    </subcellularLocation>
</comment>
<dbReference type="InterPro" id="IPR036259">
    <property type="entry name" value="MFS_trans_sf"/>
</dbReference>
<feature type="transmembrane region" description="Helical" evidence="6">
    <location>
        <begin position="348"/>
        <end position="371"/>
    </location>
</feature>
<feature type="transmembrane region" description="Helical" evidence="6">
    <location>
        <begin position="253"/>
        <end position="274"/>
    </location>
</feature>
<feature type="transmembrane region" description="Helical" evidence="6">
    <location>
        <begin position="102"/>
        <end position="122"/>
    </location>
</feature>
<dbReference type="RefSeq" id="WP_159797949.1">
    <property type="nucleotide sequence ID" value="NZ_WTYM01000059.1"/>
</dbReference>
<feature type="domain" description="Major facilitator superfamily (MFS) profile" evidence="7">
    <location>
        <begin position="11"/>
        <end position="409"/>
    </location>
</feature>
<reference evidence="8 9" key="1">
    <citation type="submission" date="2019-12" db="EMBL/GenBank/DDBJ databases">
        <title>Genomic-based taxomic classification of the family Erythrobacteraceae.</title>
        <authorList>
            <person name="Xu L."/>
        </authorList>
    </citation>
    <scope>NUCLEOTIDE SEQUENCE [LARGE SCALE GENOMIC DNA]</scope>
    <source>
        <strain evidence="8 9">MCCC 1K01500</strain>
    </source>
</reference>
<evidence type="ECO:0000256" key="6">
    <source>
        <dbReference type="SAM" id="Phobius"/>
    </source>
</evidence>
<dbReference type="InterPro" id="IPR011701">
    <property type="entry name" value="MFS"/>
</dbReference>
<feature type="transmembrane region" description="Helical" evidence="6">
    <location>
        <begin position="286"/>
        <end position="305"/>
    </location>
</feature>
<accession>A0A6I4SYK6</accession>
<dbReference type="Gene3D" id="1.20.1250.20">
    <property type="entry name" value="MFS general substrate transporter like domains"/>
    <property type="match status" value="1"/>
</dbReference>
<feature type="transmembrane region" description="Helical" evidence="6">
    <location>
        <begin position="7"/>
        <end position="29"/>
    </location>
</feature>
<feature type="transmembrane region" description="Helical" evidence="6">
    <location>
        <begin position="163"/>
        <end position="185"/>
    </location>
</feature>
<evidence type="ECO:0000259" key="7">
    <source>
        <dbReference type="PROSITE" id="PS50850"/>
    </source>
</evidence>
<dbReference type="OrthoDB" id="7400989at2"/>
<dbReference type="PANTHER" id="PTHR23505">
    <property type="entry name" value="SPINSTER"/>
    <property type="match status" value="1"/>
</dbReference>
<proteinExistence type="predicted"/>
<keyword evidence="2" id="KW-0813">Transport</keyword>
<keyword evidence="9" id="KW-1185">Reference proteome</keyword>
<sequence>MKTRRDAPWLALTILAGIATVGFVDRIVVNVLVEPLKAEFGLSDTQVSLLGFAYAAVNIVLAIVIARLAERFRRLTLISAGTMLWSLATAACGWAGTWTQLLLARVGVGVGEAIGLPGNQSVIADYFPANRRGLAISVLLLAPPVGAFIGFVGGGAIAQSYDWRFTFLMAAIPGAVLAVLAWLFIEEPTRGRHDAGASDEVPSLGRVVTRLFGLPSARNLVIGSTIAATLGFGINYFFTSLMMRQFALGIGEAGLYAGVTASLPAAISVVLSGWLGDRFGEKHPAAYALVPGVCLLIGGPLYAFAITRGDLTVLLTLVSISTVFMFGYLGITFATLQNLMHPRMRATASALLGVVYGLAGGAGPLVIGFVSDSLSPRYGPAQGLAYAMAISALAYLWAGAHYMLAARRLAADQAKVRAEGG</sequence>
<dbReference type="PROSITE" id="PS50850">
    <property type="entry name" value="MFS"/>
    <property type="match status" value="1"/>
</dbReference>
<keyword evidence="4 6" id="KW-1133">Transmembrane helix</keyword>